<comment type="caution">
    <text evidence="1">The sequence shown here is derived from an EMBL/GenBank/DDBJ whole genome shotgun (WGS) entry which is preliminary data.</text>
</comment>
<name>A0ABR1INX3_9AGAR</name>
<reference evidence="1 2" key="1">
    <citation type="submission" date="2024-01" db="EMBL/GenBank/DDBJ databases">
        <title>A draft genome for the cacao thread blight pathogen Marasmiellus scandens.</title>
        <authorList>
            <person name="Baruah I.K."/>
            <person name="Leung J."/>
            <person name="Bukari Y."/>
            <person name="Amoako-Attah I."/>
            <person name="Meinhardt L.W."/>
            <person name="Bailey B.A."/>
            <person name="Cohen S.P."/>
        </authorList>
    </citation>
    <scope>NUCLEOTIDE SEQUENCE [LARGE SCALE GENOMIC DNA]</scope>
    <source>
        <strain evidence="1 2">GH-19</strain>
    </source>
</reference>
<evidence type="ECO:0000313" key="1">
    <source>
        <dbReference type="EMBL" id="KAK7437393.1"/>
    </source>
</evidence>
<dbReference type="Proteomes" id="UP001498398">
    <property type="component" value="Unassembled WGS sequence"/>
</dbReference>
<proteinExistence type="predicted"/>
<sequence>MSKSELSLQKGFFCVWRACEKTSKSQAILAVPLEKMDTGDIELLGIKNIKPLPVGTAKRLPIGAIVYPAALIQGVLGLPRLTTGSYESGCRLRLVKYHWIAEDGTLGPELEKKDFELPVASATGKGVCLLLDPYFDEKSPSNLRVMAKFLLDMITQKDTIAQEAPARDKSFPERIKDMFEEELCSISRDEVLTEGSHILGRPIAQIFLQHFIPLFEQLRTHFEEKYAGQYPQTTRELLFGDIRSHIFTERKLDNLVDQPFNGEILNIYLHRTKDLKFWSRYQKGLYWYDNRACSLKMMPYFGISSPAPEYAILRGRKVICDISHTMTIFHHYMMQEFENSVRNFVVDAYDSIWNAKLNDNDPRTERRTTIPVGSPRESDLSSVLDSSTVVPGLLEESLASLSNIKKGILQENIGPTAEQLKIAYAEERIGVDDLESYHGNVTMSQFLLGYFLAALTVSS</sequence>
<protein>
    <submittedName>
        <fullName evidence="1">Uncharacterized protein</fullName>
    </submittedName>
</protein>
<accession>A0ABR1INX3</accession>
<evidence type="ECO:0000313" key="2">
    <source>
        <dbReference type="Proteomes" id="UP001498398"/>
    </source>
</evidence>
<dbReference type="EMBL" id="JBANRG010000086">
    <property type="protein sequence ID" value="KAK7437393.1"/>
    <property type="molecule type" value="Genomic_DNA"/>
</dbReference>
<gene>
    <name evidence="1" type="ORF">VKT23_018638</name>
</gene>
<keyword evidence="2" id="KW-1185">Reference proteome</keyword>
<organism evidence="1 2">
    <name type="scientific">Marasmiellus scandens</name>
    <dbReference type="NCBI Taxonomy" id="2682957"/>
    <lineage>
        <taxon>Eukaryota</taxon>
        <taxon>Fungi</taxon>
        <taxon>Dikarya</taxon>
        <taxon>Basidiomycota</taxon>
        <taxon>Agaricomycotina</taxon>
        <taxon>Agaricomycetes</taxon>
        <taxon>Agaricomycetidae</taxon>
        <taxon>Agaricales</taxon>
        <taxon>Marasmiineae</taxon>
        <taxon>Omphalotaceae</taxon>
        <taxon>Marasmiellus</taxon>
    </lineage>
</organism>